<gene>
    <name evidence="1" type="ORF">QFC21_002198</name>
</gene>
<name>A0ACC2VX39_9TREE</name>
<proteinExistence type="predicted"/>
<reference evidence="1" key="1">
    <citation type="submission" date="2023-04" db="EMBL/GenBank/DDBJ databases">
        <title>Draft Genome sequencing of Naganishia species isolated from polar environments using Oxford Nanopore Technology.</title>
        <authorList>
            <person name="Leo P."/>
            <person name="Venkateswaran K."/>
        </authorList>
    </citation>
    <scope>NUCLEOTIDE SEQUENCE</scope>
    <source>
        <strain evidence="1">MNA-CCFEE 5423</strain>
    </source>
</reference>
<keyword evidence="2" id="KW-1185">Reference proteome</keyword>
<comment type="caution">
    <text evidence="1">The sequence shown here is derived from an EMBL/GenBank/DDBJ whole genome shotgun (WGS) entry which is preliminary data.</text>
</comment>
<protein>
    <submittedName>
        <fullName evidence="1">Uncharacterized protein</fullName>
    </submittedName>
</protein>
<organism evidence="1 2">
    <name type="scientific">Naganishia friedmannii</name>
    <dbReference type="NCBI Taxonomy" id="89922"/>
    <lineage>
        <taxon>Eukaryota</taxon>
        <taxon>Fungi</taxon>
        <taxon>Dikarya</taxon>
        <taxon>Basidiomycota</taxon>
        <taxon>Agaricomycotina</taxon>
        <taxon>Tremellomycetes</taxon>
        <taxon>Filobasidiales</taxon>
        <taxon>Filobasidiaceae</taxon>
        <taxon>Naganishia</taxon>
    </lineage>
</organism>
<evidence type="ECO:0000313" key="2">
    <source>
        <dbReference type="Proteomes" id="UP001227268"/>
    </source>
</evidence>
<accession>A0ACC2VX39</accession>
<evidence type="ECO:0000313" key="1">
    <source>
        <dbReference type="EMBL" id="KAJ9103738.1"/>
    </source>
</evidence>
<sequence>MHADRFEESFARSGHRWTAESVGLNEQIALDKRALIKSRKGLEGVSPVLRGFFDHVAALGFADRPDYSALCVLLRRMKSSTAAAGGGQARDCHRLARKDQDRRIGKAGAAVEPDTCKFPFRGGGGDGQHSSSHARHIPVA</sequence>
<dbReference type="Proteomes" id="UP001227268">
    <property type="component" value="Unassembled WGS sequence"/>
</dbReference>
<dbReference type="EMBL" id="JASBWT010000006">
    <property type="protein sequence ID" value="KAJ9103738.1"/>
    <property type="molecule type" value="Genomic_DNA"/>
</dbReference>